<dbReference type="PANTHER" id="PTHR11712:SF336">
    <property type="entry name" value="3-OXOACYL-[ACYL-CARRIER-PROTEIN] SYNTHASE, MITOCHONDRIAL"/>
    <property type="match status" value="1"/>
</dbReference>
<proteinExistence type="predicted"/>
<protein>
    <recommendedName>
        <fullName evidence="1">beta-ketoacyl-[acyl-carrier-protein] synthase I</fullName>
        <ecNumber evidence="1">2.3.1.41</ecNumber>
    </recommendedName>
</protein>
<evidence type="ECO:0000256" key="1">
    <source>
        <dbReference type="ARBA" id="ARBA00013191"/>
    </source>
</evidence>
<name>A0AA39S5R9_ACESA</name>
<dbReference type="InterPro" id="IPR000794">
    <property type="entry name" value="Beta-ketoacyl_synthase"/>
</dbReference>
<feature type="domain" description="Beta-ketoacyl synthase-like N-terminal" evidence="3">
    <location>
        <begin position="1"/>
        <end position="73"/>
    </location>
</feature>
<dbReference type="EC" id="2.3.1.41" evidence="1"/>
<dbReference type="InterPro" id="IPR016039">
    <property type="entry name" value="Thiolase-like"/>
</dbReference>
<sequence>MGSALLAIDLGFIGPNYSSSTACAPSNYCFYAAANHIRRGEADMMIAGGTEAAIIPIELGVFVACRALAQRNNDKIVFSILGIFTQLMVETIDLGVVIEAHIAFLEFKIVVCIFLSA</sequence>
<dbReference type="AlphaFoldDB" id="A0AA39S5R9"/>
<dbReference type="SUPFAM" id="SSF53901">
    <property type="entry name" value="Thiolase-like"/>
    <property type="match status" value="1"/>
</dbReference>
<evidence type="ECO:0000313" key="5">
    <source>
        <dbReference type="Proteomes" id="UP001168877"/>
    </source>
</evidence>
<organism evidence="4 5">
    <name type="scientific">Acer saccharum</name>
    <name type="common">Sugar maple</name>
    <dbReference type="NCBI Taxonomy" id="4024"/>
    <lineage>
        <taxon>Eukaryota</taxon>
        <taxon>Viridiplantae</taxon>
        <taxon>Streptophyta</taxon>
        <taxon>Embryophyta</taxon>
        <taxon>Tracheophyta</taxon>
        <taxon>Spermatophyta</taxon>
        <taxon>Magnoliopsida</taxon>
        <taxon>eudicotyledons</taxon>
        <taxon>Gunneridae</taxon>
        <taxon>Pentapetalae</taxon>
        <taxon>rosids</taxon>
        <taxon>malvids</taxon>
        <taxon>Sapindales</taxon>
        <taxon>Sapindaceae</taxon>
        <taxon>Hippocastanoideae</taxon>
        <taxon>Acereae</taxon>
        <taxon>Acer</taxon>
    </lineage>
</organism>
<dbReference type="EMBL" id="JAUESC010000383">
    <property type="protein sequence ID" value="KAK0584885.1"/>
    <property type="molecule type" value="Genomic_DNA"/>
</dbReference>
<reference evidence="4" key="1">
    <citation type="journal article" date="2022" name="Plant J.">
        <title>Strategies of tolerance reflected in two North American maple genomes.</title>
        <authorList>
            <person name="McEvoy S.L."/>
            <person name="Sezen U.U."/>
            <person name="Trouern-Trend A."/>
            <person name="McMahon S.M."/>
            <person name="Schaberg P.G."/>
            <person name="Yang J."/>
            <person name="Wegrzyn J.L."/>
            <person name="Swenson N.G."/>
        </authorList>
    </citation>
    <scope>NUCLEOTIDE SEQUENCE</scope>
    <source>
        <strain evidence="4">NS2018</strain>
    </source>
</reference>
<comment type="caution">
    <text evidence="4">The sequence shown here is derived from an EMBL/GenBank/DDBJ whole genome shotgun (WGS) entry which is preliminary data.</text>
</comment>
<evidence type="ECO:0000259" key="3">
    <source>
        <dbReference type="Pfam" id="PF00109"/>
    </source>
</evidence>
<dbReference type="Proteomes" id="UP001168877">
    <property type="component" value="Unassembled WGS sequence"/>
</dbReference>
<keyword evidence="2" id="KW-0808">Transferase</keyword>
<evidence type="ECO:0000313" key="4">
    <source>
        <dbReference type="EMBL" id="KAK0584885.1"/>
    </source>
</evidence>
<keyword evidence="5" id="KW-1185">Reference proteome</keyword>
<dbReference type="Gene3D" id="3.40.47.10">
    <property type="match status" value="1"/>
</dbReference>
<dbReference type="GO" id="GO:0006633">
    <property type="term" value="P:fatty acid biosynthetic process"/>
    <property type="evidence" value="ECO:0007669"/>
    <property type="project" value="TreeGrafter"/>
</dbReference>
<dbReference type="GO" id="GO:0004315">
    <property type="term" value="F:3-oxoacyl-[acyl-carrier-protein] synthase activity"/>
    <property type="evidence" value="ECO:0007669"/>
    <property type="project" value="UniProtKB-EC"/>
</dbReference>
<accession>A0AA39S5R9</accession>
<dbReference type="GO" id="GO:0005739">
    <property type="term" value="C:mitochondrion"/>
    <property type="evidence" value="ECO:0007669"/>
    <property type="project" value="TreeGrafter"/>
</dbReference>
<gene>
    <name evidence="4" type="ORF">LWI29_020332</name>
</gene>
<reference evidence="4" key="2">
    <citation type="submission" date="2023-06" db="EMBL/GenBank/DDBJ databases">
        <authorList>
            <person name="Swenson N.G."/>
            <person name="Wegrzyn J.L."/>
            <person name="Mcevoy S.L."/>
        </authorList>
    </citation>
    <scope>NUCLEOTIDE SEQUENCE</scope>
    <source>
        <strain evidence="4">NS2018</strain>
        <tissue evidence="4">Leaf</tissue>
    </source>
</reference>
<dbReference type="Pfam" id="PF00109">
    <property type="entry name" value="ketoacyl-synt"/>
    <property type="match status" value="1"/>
</dbReference>
<dbReference type="InterPro" id="IPR014030">
    <property type="entry name" value="Ketoacyl_synth_N"/>
</dbReference>
<dbReference type="PANTHER" id="PTHR11712">
    <property type="entry name" value="POLYKETIDE SYNTHASE-RELATED"/>
    <property type="match status" value="1"/>
</dbReference>
<evidence type="ECO:0000256" key="2">
    <source>
        <dbReference type="ARBA" id="ARBA00022679"/>
    </source>
</evidence>